<dbReference type="Proteomes" id="UP000327157">
    <property type="component" value="Chromosome 7"/>
</dbReference>
<reference evidence="3 4" key="3">
    <citation type="submission" date="2019-11" db="EMBL/GenBank/DDBJ databases">
        <title>A de novo genome assembly of a pear dwarfing rootstock.</title>
        <authorList>
            <person name="Wang F."/>
            <person name="Wang J."/>
            <person name="Li S."/>
            <person name="Zhang Y."/>
            <person name="Fang M."/>
            <person name="Ma L."/>
            <person name="Zhao Y."/>
            <person name="Jiang S."/>
        </authorList>
    </citation>
    <scope>NUCLEOTIDE SEQUENCE [LARGE SCALE GENOMIC DNA]</scope>
    <source>
        <strain evidence="3">S2</strain>
        <tissue evidence="3">Leaf</tissue>
    </source>
</reference>
<evidence type="ECO:0000256" key="2">
    <source>
        <dbReference type="SAM" id="Phobius"/>
    </source>
</evidence>
<name>A0A5N5EY85_9ROSA</name>
<comment type="similarity">
    <text evidence="1">Belongs to the ycf20 family.</text>
</comment>
<keyword evidence="2" id="KW-0812">Transmembrane</keyword>
<dbReference type="PANTHER" id="PTHR33787:SF3">
    <property type="entry name" value="YCF20-LIKE PROTEIN"/>
    <property type="match status" value="1"/>
</dbReference>
<protein>
    <submittedName>
        <fullName evidence="3">Ycf20-like protein</fullName>
    </submittedName>
</protein>
<evidence type="ECO:0000256" key="1">
    <source>
        <dbReference type="ARBA" id="ARBA00009846"/>
    </source>
</evidence>
<reference evidence="3 4" key="1">
    <citation type="submission" date="2019-09" db="EMBL/GenBank/DDBJ databases">
        <authorList>
            <person name="Ou C."/>
        </authorList>
    </citation>
    <scope>NUCLEOTIDE SEQUENCE [LARGE SCALE GENOMIC DNA]</scope>
    <source>
        <strain evidence="3">S2</strain>
        <tissue evidence="3">Leaf</tissue>
    </source>
</reference>
<dbReference type="InterPro" id="IPR007572">
    <property type="entry name" value="Uncharacterised_Ycf20"/>
</dbReference>
<dbReference type="AlphaFoldDB" id="A0A5N5EY85"/>
<evidence type="ECO:0000313" key="4">
    <source>
        <dbReference type="Proteomes" id="UP000327157"/>
    </source>
</evidence>
<keyword evidence="4" id="KW-1185">Reference proteome</keyword>
<dbReference type="EMBL" id="SMOL01000781">
    <property type="protein sequence ID" value="KAB2595463.1"/>
    <property type="molecule type" value="Genomic_DNA"/>
</dbReference>
<gene>
    <name evidence="3" type="ORF">D8674_030913</name>
</gene>
<keyword evidence="2" id="KW-1133">Transmembrane helix</keyword>
<organism evidence="3 4">
    <name type="scientific">Pyrus ussuriensis x Pyrus communis</name>
    <dbReference type="NCBI Taxonomy" id="2448454"/>
    <lineage>
        <taxon>Eukaryota</taxon>
        <taxon>Viridiplantae</taxon>
        <taxon>Streptophyta</taxon>
        <taxon>Embryophyta</taxon>
        <taxon>Tracheophyta</taxon>
        <taxon>Spermatophyta</taxon>
        <taxon>Magnoliopsida</taxon>
        <taxon>eudicotyledons</taxon>
        <taxon>Gunneridae</taxon>
        <taxon>Pentapetalae</taxon>
        <taxon>rosids</taxon>
        <taxon>fabids</taxon>
        <taxon>Rosales</taxon>
        <taxon>Rosaceae</taxon>
        <taxon>Amygdaloideae</taxon>
        <taxon>Maleae</taxon>
        <taxon>Pyrus</taxon>
    </lineage>
</organism>
<accession>A0A5N5EY85</accession>
<feature type="transmembrane region" description="Helical" evidence="2">
    <location>
        <begin position="119"/>
        <end position="139"/>
    </location>
</feature>
<dbReference type="OrthoDB" id="776537at2759"/>
<dbReference type="Pfam" id="PF04483">
    <property type="entry name" value="DUF565"/>
    <property type="match status" value="1"/>
</dbReference>
<keyword evidence="2" id="KW-0472">Membrane</keyword>
<proteinExistence type="inferred from homology"/>
<sequence>MIMAAAVASPTYPGNVKLPSSERVKSGVMVLDLYAMLHKPSHAFGQKLSSRCCLLCRPQPLLVNNFKRMTWSIRSSVDSSGSDPSPTNGSTGTTRLIRAIQAIQTNLGVKIRQLRRGDWDILSAAFAVVIVEGIGALMYKASIPFVKKTRNLITMFNYWKAGLSMGLFLDSFKYEFNDIFGFSNPFNFELHALSIFWNCSGGATLLAFQNKEKITAAPGKKTEEASATMKVKSTGRYY</sequence>
<reference evidence="4" key="2">
    <citation type="submission" date="2019-10" db="EMBL/GenBank/DDBJ databases">
        <title>A de novo genome assembly of a pear dwarfing rootstock.</title>
        <authorList>
            <person name="Wang F."/>
            <person name="Wang J."/>
            <person name="Li S."/>
            <person name="Zhang Y."/>
            <person name="Fang M."/>
            <person name="Ma L."/>
            <person name="Zhao Y."/>
            <person name="Jiang S."/>
        </authorList>
    </citation>
    <scope>NUCLEOTIDE SEQUENCE [LARGE SCALE GENOMIC DNA]</scope>
</reference>
<evidence type="ECO:0000313" key="3">
    <source>
        <dbReference type="EMBL" id="KAB2595463.1"/>
    </source>
</evidence>
<comment type="caution">
    <text evidence="3">The sequence shown here is derived from an EMBL/GenBank/DDBJ whole genome shotgun (WGS) entry which is preliminary data.</text>
</comment>
<dbReference type="PANTHER" id="PTHR33787">
    <property type="match status" value="1"/>
</dbReference>